<evidence type="ECO:0000259" key="2">
    <source>
        <dbReference type="Pfam" id="PF10979"/>
    </source>
</evidence>
<dbReference type="InterPro" id="IPR024498">
    <property type="entry name" value="DUF2786"/>
</dbReference>
<dbReference type="InterPro" id="IPR016868">
    <property type="entry name" value="Phage_B3_Orf5"/>
</dbReference>
<feature type="domain" description="DUF2786" evidence="2">
    <location>
        <begin position="6"/>
        <end position="41"/>
    </location>
</feature>
<feature type="compositionally biased region" description="Basic and acidic residues" evidence="1">
    <location>
        <begin position="189"/>
        <end position="204"/>
    </location>
</feature>
<dbReference type="PIRSF" id="PIRSF028111">
    <property type="entry name" value="UCP028111"/>
    <property type="match status" value="1"/>
</dbReference>
<dbReference type="RefSeq" id="WP_054256680.1">
    <property type="nucleotide sequence ID" value="NZ_CYIG01000022.1"/>
</dbReference>
<dbReference type="EMBL" id="FPBX01000027">
    <property type="protein sequence ID" value="SFU85837.1"/>
    <property type="molecule type" value="Genomic_DNA"/>
</dbReference>
<dbReference type="OrthoDB" id="7275531at2"/>
<protein>
    <submittedName>
        <fullName evidence="4">Uncharacterized protein</fullName>
    </submittedName>
</protein>
<dbReference type="Proteomes" id="UP000183656">
    <property type="component" value="Unassembled WGS sequence"/>
</dbReference>
<feature type="domain" description="DUF7168" evidence="3">
    <location>
        <begin position="45"/>
        <end position="195"/>
    </location>
</feature>
<evidence type="ECO:0000313" key="4">
    <source>
        <dbReference type="EMBL" id="SFU85837.1"/>
    </source>
</evidence>
<dbReference type="Pfam" id="PF10979">
    <property type="entry name" value="DUF2786"/>
    <property type="match status" value="1"/>
</dbReference>
<dbReference type="AlphaFoldDB" id="A0A1I7JL12"/>
<reference evidence="4 5" key="1">
    <citation type="submission" date="2016-10" db="EMBL/GenBank/DDBJ databases">
        <authorList>
            <person name="de Groot N.N."/>
        </authorList>
    </citation>
    <scope>NUCLEOTIDE SEQUENCE [LARGE SCALE GENOMIC DNA]</scope>
    <source>
        <strain evidence="4 5">R-24608</strain>
    </source>
</reference>
<keyword evidence="5" id="KW-1185">Reference proteome</keyword>
<evidence type="ECO:0000256" key="1">
    <source>
        <dbReference type="SAM" id="MobiDB-lite"/>
    </source>
</evidence>
<dbReference type="Pfam" id="PF23771">
    <property type="entry name" value="DUF7168"/>
    <property type="match status" value="1"/>
</dbReference>
<proteinExistence type="predicted"/>
<sequence>MTRDEALKKIKKCLALSRSANEHEAAVALRQAQHLMREHGLREQDVSLADVHEVRVKACSTAANTWELRLVGVIADAFGCETFGNLEGRYNDAGAFVRTRHWVFVGMQAAPTVAGYACEVLLRQCAKARLAHIAKQPKNCKPITKTARGDAFAIGWVAAASQLVEHFAQPKADKALLLTYIEQRHGELKKGKARDTTKARKTDWGHFSAGHRSGQDAKLNRGVGGMPAQGRLA</sequence>
<dbReference type="STRING" id="343013.SAMN04489707_102756"/>
<dbReference type="InterPro" id="IPR055592">
    <property type="entry name" value="DUF7168"/>
</dbReference>
<accession>A0A1I7JL12</accession>
<evidence type="ECO:0000259" key="3">
    <source>
        <dbReference type="Pfam" id="PF23771"/>
    </source>
</evidence>
<gene>
    <name evidence="4" type="ORF">SAMN04489707_102756</name>
</gene>
<organism evidence="4 5">
    <name type="scientific">Paenacidovorax caeni</name>
    <dbReference type="NCBI Taxonomy" id="343013"/>
    <lineage>
        <taxon>Bacteria</taxon>
        <taxon>Pseudomonadati</taxon>
        <taxon>Pseudomonadota</taxon>
        <taxon>Betaproteobacteria</taxon>
        <taxon>Burkholderiales</taxon>
        <taxon>Comamonadaceae</taxon>
        <taxon>Paenacidovorax</taxon>
    </lineage>
</organism>
<name>A0A1I7JL12_9BURK</name>
<feature type="region of interest" description="Disordered" evidence="1">
    <location>
        <begin position="189"/>
        <end position="233"/>
    </location>
</feature>
<evidence type="ECO:0000313" key="5">
    <source>
        <dbReference type="Proteomes" id="UP000183656"/>
    </source>
</evidence>